<dbReference type="Pfam" id="PF22706">
    <property type="entry name" value="Tex_central_region"/>
    <property type="match status" value="1"/>
</dbReference>
<dbReference type="Gene3D" id="1.10.10.650">
    <property type="entry name" value="RuvA domain 2-like"/>
    <property type="match status" value="1"/>
</dbReference>
<evidence type="ECO:0000259" key="1">
    <source>
        <dbReference type="PROSITE" id="PS50126"/>
    </source>
</evidence>
<dbReference type="SUPFAM" id="SSF158832">
    <property type="entry name" value="Tex N-terminal region-like"/>
    <property type="match status" value="1"/>
</dbReference>
<keyword evidence="3" id="KW-1185">Reference proteome</keyword>
<gene>
    <name evidence="2" type="ORF">NX772_02500</name>
</gene>
<organism evidence="2 3">
    <name type="scientific">Mesomycoplasma molare</name>
    <dbReference type="NCBI Taxonomy" id="171288"/>
    <lineage>
        <taxon>Bacteria</taxon>
        <taxon>Bacillati</taxon>
        <taxon>Mycoplasmatota</taxon>
        <taxon>Mycoplasmoidales</taxon>
        <taxon>Metamycoplasmataceae</taxon>
        <taxon>Mesomycoplasma</taxon>
    </lineage>
</organism>
<dbReference type="InterPro" id="IPR041692">
    <property type="entry name" value="HHH_9"/>
</dbReference>
<accession>A0ABY5TUM7</accession>
<dbReference type="SUPFAM" id="SSF53098">
    <property type="entry name" value="Ribonuclease H-like"/>
    <property type="match status" value="1"/>
</dbReference>
<dbReference type="Gene3D" id="2.40.50.140">
    <property type="entry name" value="Nucleic acid-binding proteins"/>
    <property type="match status" value="1"/>
</dbReference>
<sequence>MDEIIIIELSKELDIKPIYIKRVLELLEDDNTIAFISRYRKDYTNGLDEIQIKEIYDRYKYNLKLNQRKEAIIKSLKEKDILTPELETSILNTKKLIELENLYKPYSTGKKTKANIAIAKGLKPFALFLLSLNKKVSLENEANKYIDSSKGVNNLDDVIEGSKDIIADIVNNDLETRNKWLDLIYAHSKITTKLKDKEKDVENKYQIYYNFSKPIKYLQSYQIMALNRAYDKKIISFSFEYKKDFLTKFIVNKYTKKVQWEGQKYIEDAVKNGLKRLLIPSVENQVYSELLSKAQEKSANIFTNNLTNLLLQKPIKNKTILGWDPAYKTGCKLAVVDSTNKVLEIDVIYPTKPRNNNDLIDAENKIINLLKKYNIDLIAIGNGTASWESIQFISKVIQDNKLNVNFIITSEAGASVYSASKVAIKEFPDLSVEQRSAINIARRNIDPLAELIKIDPKSIGVGQYQHDIPSKLLDEKLEYSVTSCVNKVGVDVNTASTNLLSYISGINLKIAKNIVSYIIKNEKIKNRNELLKISGISEKIFQQAAGFLRISDSDEFLDKTSIHPELYEKTYKIINHFNLELKNLDKIKDISIEKIVKELKLDYYETKLIVDNLSNPLRDYRDDLSDPILRNNIIEKEKLEIGMQFKGIIRNITEFGAFIEIGLKDDVFLHISNFNDKEININDVVNVEIFQIKPEGNITVNLIKE</sequence>
<dbReference type="Gene3D" id="3.30.420.140">
    <property type="entry name" value="YqgF/RNase H-like domain"/>
    <property type="match status" value="1"/>
</dbReference>
<dbReference type="PANTHER" id="PTHR10724:SF10">
    <property type="entry name" value="S1 RNA-BINDING DOMAIN-CONTAINING PROTEIN 1"/>
    <property type="match status" value="1"/>
</dbReference>
<dbReference type="EMBL" id="CP103423">
    <property type="protein sequence ID" value="UWD33955.1"/>
    <property type="molecule type" value="Genomic_DNA"/>
</dbReference>
<dbReference type="InterPro" id="IPR018974">
    <property type="entry name" value="Tex-like_N"/>
</dbReference>
<dbReference type="Pfam" id="PF16921">
    <property type="entry name" value="Tex_YqgF"/>
    <property type="match status" value="1"/>
</dbReference>
<dbReference type="InterPro" id="IPR023319">
    <property type="entry name" value="Tex-like_HTH_dom_sf"/>
</dbReference>
<dbReference type="InterPro" id="IPR012337">
    <property type="entry name" value="RNaseH-like_sf"/>
</dbReference>
<dbReference type="InterPro" id="IPR037027">
    <property type="entry name" value="YqgF/RNaseH-like_dom_sf"/>
</dbReference>
<dbReference type="InterPro" id="IPR032639">
    <property type="entry name" value="Tex_YqgF"/>
</dbReference>
<dbReference type="InterPro" id="IPR003029">
    <property type="entry name" value="S1_domain"/>
</dbReference>
<dbReference type="Pfam" id="PF12836">
    <property type="entry name" value="HHH_3"/>
    <property type="match status" value="1"/>
</dbReference>
<proteinExistence type="predicted"/>
<dbReference type="InterPro" id="IPR055179">
    <property type="entry name" value="Tex-like_central_region"/>
</dbReference>
<dbReference type="PANTHER" id="PTHR10724">
    <property type="entry name" value="30S RIBOSOMAL PROTEIN S1"/>
    <property type="match status" value="1"/>
</dbReference>
<dbReference type="RefSeq" id="WP_027123459.1">
    <property type="nucleotide sequence ID" value="NZ_CP103423.1"/>
</dbReference>
<dbReference type="InterPro" id="IPR010994">
    <property type="entry name" value="RuvA_2-like"/>
</dbReference>
<dbReference type="Pfam" id="PF09371">
    <property type="entry name" value="Tex_N"/>
    <property type="match status" value="1"/>
</dbReference>
<name>A0ABY5TUM7_9BACT</name>
<dbReference type="Gene3D" id="1.10.3500.10">
    <property type="entry name" value="Tex N-terminal region-like"/>
    <property type="match status" value="1"/>
</dbReference>
<evidence type="ECO:0000313" key="3">
    <source>
        <dbReference type="Proteomes" id="UP001058364"/>
    </source>
</evidence>
<dbReference type="Pfam" id="PF17674">
    <property type="entry name" value="HHH_9"/>
    <property type="match status" value="1"/>
</dbReference>
<dbReference type="SUPFAM" id="SSF50249">
    <property type="entry name" value="Nucleic acid-binding proteins"/>
    <property type="match status" value="1"/>
</dbReference>
<dbReference type="SMART" id="SM00732">
    <property type="entry name" value="YqgFc"/>
    <property type="match status" value="1"/>
</dbReference>
<dbReference type="PROSITE" id="PS50126">
    <property type="entry name" value="S1"/>
    <property type="match status" value="1"/>
</dbReference>
<dbReference type="Pfam" id="PF00575">
    <property type="entry name" value="S1"/>
    <property type="match status" value="1"/>
</dbReference>
<dbReference type="InterPro" id="IPR023323">
    <property type="entry name" value="Tex-like_dom_sf"/>
</dbReference>
<dbReference type="Proteomes" id="UP001058364">
    <property type="component" value="Chromosome"/>
</dbReference>
<dbReference type="Gene3D" id="1.10.150.310">
    <property type="entry name" value="Tex RuvX-like domain-like"/>
    <property type="match status" value="1"/>
</dbReference>
<feature type="domain" description="S1 motif" evidence="1">
    <location>
        <begin position="642"/>
        <end position="703"/>
    </location>
</feature>
<dbReference type="SUPFAM" id="SSF47781">
    <property type="entry name" value="RuvA domain 2-like"/>
    <property type="match status" value="2"/>
</dbReference>
<dbReference type="InterPro" id="IPR012340">
    <property type="entry name" value="NA-bd_OB-fold"/>
</dbReference>
<evidence type="ECO:0000313" key="2">
    <source>
        <dbReference type="EMBL" id="UWD33955.1"/>
    </source>
</evidence>
<dbReference type="SMART" id="SM00316">
    <property type="entry name" value="S1"/>
    <property type="match status" value="1"/>
</dbReference>
<reference evidence="2" key="1">
    <citation type="submission" date="2022-08" db="EMBL/GenBank/DDBJ databases">
        <title>Complete genome sequence of Mycoplasma molare type strain H 542.</title>
        <authorList>
            <person name="Spergser J."/>
        </authorList>
    </citation>
    <scope>NUCLEOTIDE SEQUENCE</scope>
    <source>
        <strain evidence="2">H 542</strain>
    </source>
</reference>
<protein>
    <submittedName>
        <fullName evidence="2">Helix-hairpin-helix domain-containing protein</fullName>
    </submittedName>
</protein>
<dbReference type="InterPro" id="IPR050437">
    <property type="entry name" value="Ribos_protein_bS1-like"/>
</dbReference>
<dbReference type="InterPro" id="IPR006641">
    <property type="entry name" value="YqgF/RNaseH-like_dom"/>
</dbReference>